<keyword evidence="2" id="KW-1185">Reference proteome</keyword>
<gene>
    <name evidence="1" type="ORF">SSLN_LOCUS8680</name>
</gene>
<organism evidence="3">
    <name type="scientific">Schistocephalus solidus</name>
    <name type="common">Tapeworm</name>
    <dbReference type="NCBI Taxonomy" id="70667"/>
    <lineage>
        <taxon>Eukaryota</taxon>
        <taxon>Metazoa</taxon>
        <taxon>Spiralia</taxon>
        <taxon>Lophotrochozoa</taxon>
        <taxon>Platyhelminthes</taxon>
        <taxon>Cestoda</taxon>
        <taxon>Eucestoda</taxon>
        <taxon>Diphyllobothriidea</taxon>
        <taxon>Diphyllobothriidae</taxon>
        <taxon>Schistocephalus</taxon>
    </lineage>
</organism>
<accession>A0A183SWT2</accession>
<protein>
    <submittedName>
        <fullName evidence="3">Protein-tyrosine-phosphatase</fullName>
    </submittedName>
</protein>
<dbReference type="WBParaSite" id="SSLN_0000901701-mRNA-1">
    <property type="protein sequence ID" value="SSLN_0000901701-mRNA-1"/>
    <property type="gene ID" value="SSLN_0000901701"/>
</dbReference>
<reference evidence="3" key="1">
    <citation type="submission" date="2016-06" db="UniProtKB">
        <authorList>
            <consortium name="WormBaseParasite"/>
        </authorList>
    </citation>
    <scope>IDENTIFICATION</scope>
</reference>
<proteinExistence type="predicted"/>
<reference evidence="1 2" key="2">
    <citation type="submission" date="2018-11" db="EMBL/GenBank/DDBJ databases">
        <authorList>
            <consortium name="Pathogen Informatics"/>
        </authorList>
    </citation>
    <scope>NUCLEOTIDE SEQUENCE [LARGE SCALE GENOMIC DNA]</scope>
    <source>
        <strain evidence="1 2">NST_G2</strain>
    </source>
</reference>
<evidence type="ECO:0000313" key="3">
    <source>
        <dbReference type="WBParaSite" id="SSLN_0000901701-mRNA-1"/>
    </source>
</evidence>
<sequence length="92" mass="10167">MDVELHPGDDEAVIRPVVGAADRLGYQHVLTITCPDENMMQHLLASRLGLSALCHLRSCEAEEVVGHEEPRFWASLQTKEADLITTVENTGE</sequence>
<evidence type="ECO:0000313" key="2">
    <source>
        <dbReference type="Proteomes" id="UP000275846"/>
    </source>
</evidence>
<dbReference type="EMBL" id="UYSU01034787">
    <property type="protein sequence ID" value="VDL95065.1"/>
    <property type="molecule type" value="Genomic_DNA"/>
</dbReference>
<evidence type="ECO:0000313" key="1">
    <source>
        <dbReference type="EMBL" id="VDL95065.1"/>
    </source>
</evidence>
<dbReference type="AlphaFoldDB" id="A0A183SWT2"/>
<dbReference type="Proteomes" id="UP000275846">
    <property type="component" value="Unassembled WGS sequence"/>
</dbReference>
<name>A0A183SWT2_SCHSO</name>